<dbReference type="GO" id="GO:0009279">
    <property type="term" value="C:cell outer membrane"/>
    <property type="evidence" value="ECO:0007669"/>
    <property type="project" value="UniProtKB-SubCell"/>
</dbReference>
<dbReference type="SUPFAM" id="SSF56954">
    <property type="entry name" value="Outer membrane efflux proteins (OEP)"/>
    <property type="match status" value="1"/>
</dbReference>
<evidence type="ECO:0000256" key="3">
    <source>
        <dbReference type="ARBA" id="ARBA00022448"/>
    </source>
</evidence>
<dbReference type="GO" id="GO:0015288">
    <property type="term" value="F:porin activity"/>
    <property type="evidence" value="ECO:0007669"/>
    <property type="project" value="TreeGrafter"/>
</dbReference>
<comment type="caution">
    <text evidence="9">The sequence shown here is derived from an EMBL/GenBank/DDBJ whole genome shotgun (WGS) entry which is preliminary data.</text>
</comment>
<keyword evidence="4" id="KW-1134">Transmembrane beta strand</keyword>
<feature type="coiled-coil region" evidence="8">
    <location>
        <begin position="311"/>
        <end position="362"/>
    </location>
</feature>
<comment type="similarity">
    <text evidence="2">Belongs to the outer membrane factor (OMF) (TC 1.B.17) family.</text>
</comment>
<dbReference type="GO" id="GO:1990281">
    <property type="term" value="C:efflux pump complex"/>
    <property type="evidence" value="ECO:0007669"/>
    <property type="project" value="TreeGrafter"/>
</dbReference>
<keyword evidence="5" id="KW-0812">Transmembrane</keyword>
<comment type="subcellular location">
    <subcellularLocation>
        <location evidence="1">Cell outer membrane</location>
    </subcellularLocation>
</comment>
<dbReference type="Gene3D" id="1.20.1600.10">
    <property type="entry name" value="Outer membrane efflux proteins (OEP)"/>
    <property type="match status" value="1"/>
</dbReference>
<reference evidence="9" key="1">
    <citation type="journal article" date="2020" name="mSystems">
        <title>Genome- and Community-Level Interaction Insights into Carbon Utilization and Element Cycling Functions of Hydrothermarchaeota in Hydrothermal Sediment.</title>
        <authorList>
            <person name="Zhou Z."/>
            <person name="Liu Y."/>
            <person name="Xu W."/>
            <person name="Pan J."/>
            <person name="Luo Z.H."/>
            <person name="Li M."/>
        </authorList>
    </citation>
    <scope>NUCLEOTIDE SEQUENCE [LARGE SCALE GENOMIC DNA]</scope>
    <source>
        <strain evidence="9">SpSt-132</strain>
    </source>
</reference>
<name>A0A7C2V7U0_9AQUI</name>
<keyword evidence="8" id="KW-0175">Coiled coil</keyword>
<dbReference type="EMBL" id="DSFP01000065">
    <property type="protein sequence ID" value="HEW46481.1"/>
    <property type="molecule type" value="Genomic_DNA"/>
</dbReference>
<evidence type="ECO:0000313" key="9">
    <source>
        <dbReference type="EMBL" id="HEW46481.1"/>
    </source>
</evidence>
<dbReference type="Pfam" id="PF02321">
    <property type="entry name" value="OEP"/>
    <property type="match status" value="2"/>
</dbReference>
<keyword evidence="6" id="KW-0472">Membrane</keyword>
<evidence type="ECO:0000256" key="6">
    <source>
        <dbReference type="ARBA" id="ARBA00023136"/>
    </source>
</evidence>
<evidence type="ECO:0000256" key="7">
    <source>
        <dbReference type="ARBA" id="ARBA00023237"/>
    </source>
</evidence>
<dbReference type="InterPro" id="IPR003423">
    <property type="entry name" value="OMP_efflux"/>
</dbReference>
<feature type="coiled-coil region" evidence="8">
    <location>
        <begin position="139"/>
        <end position="194"/>
    </location>
</feature>
<gene>
    <name evidence="9" type="ORF">ENO47_07455</name>
</gene>
<evidence type="ECO:0000256" key="8">
    <source>
        <dbReference type="SAM" id="Coils"/>
    </source>
</evidence>
<dbReference type="GO" id="GO:0015562">
    <property type="term" value="F:efflux transmembrane transporter activity"/>
    <property type="evidence" value="ECO:0007669"/>
    <property type="project" value="InterPro"/>
</dbReference>
<dbReference type="PANTHER" id="PTHR30026">
    <property type="entry name" value="OUTER MEMBRANE PROTEIN TOLC"/>
    <property type="match status" value="1"/>
</dbReference>
<sequence>MRFVLWLLMSFSFVFSLTLDRALELAIKNHTSSKLSLLDIEKARENIKKARAGILPQLSFSYSYTRLGGELAFGFTPKNRHSYTFELDQAIFDKSVFEGLSLARNQEELQRLVYEDVLREVQFQTKQLFYALLYKKEVVKIAQENLRYWEENLRLAQTKFEAGILPKVELMRAKAQLEKVKADFEKAMADYKKSLEDFKSFLKYEGEDIEPEGDLKAIEYKQEDYEKLLENNSTIKVAKKSLEVLEKAVEVQKSQYYPSLSAFATYQGNTARLGGSDKMVEGYTFGVRFNYKIFDGFAREANVAQAKLDVLKQMENLKDVETSQRAELRKTLLDLGSLKAQLNALELSLESAKESLRLSTERYKFGVANQLEVLDAINNYNSLLESYYYTLYLYNTSLARLERLTR</sequence>
<organism evidence="9">
    <name type="scientific">Hydrogenobacter sp</name>
    <dbReference type="NCBI Taxonomy" id="2152829"/>
    <lineage>
        <taxon>Bacteria</taxon>
        <taxon>Pseudomonadati</taxon>
        <taxon>Aquificota</taxon>
        <taxon>Aquificia</taxon>
        <taxon>Aquificales</taxon>
        <taxon>Aquificaceae</taxon>
        <taxon>Hydrogenobacter</taxon>
    </lineage>
</organism>
<dbReference type="PANTHER" id="PTHR30026:SF20">
    <property type="entry name" value="OUTER MEMBRANE PROTEIN TOLC"/>
    <property type="match status" value="1"/>
</dbReference>
<dbReference type="AlphaFoldDB" id="A0A7C2V7U0"/>
<keyword evidence="7" id="KW-0998">Cell outer membrane</keyword>
<proteinExistence type="inferred from homology"/>
<evidence type="ECO:0000256" key="5">
    <source>
        <dbReference type="ARBA" id="ARBA00022692"/>
    </source>
</evidence>
<evidence type="ECO:0000256" key="1">
    <source>
        <dbReference type="ARBA" id="ARBA00004442"/>
    </source>
</evidence>
<accession>A0A7C2V7U0</accession>
<evidence type="ECO:0000256" key="4">
    <source>
        <dbReference type="ARBA" id="ARBA00022452"/>
    </source>
</evidence>
<evidence type="ECO:0000256" key="2">
    <source>
        <dbReference type="ARBA" id="ARBA00007613"/>
    </source>
</evidence>
<protein>
    <submittedName>
        <fullName evidence="9">TolC family protein</fullName>
    </submittedName>
</protein>
<keyword evidence="3" id="KW-0813">Transport</keyword>
<dbReference type="InterPro" id="IPR051906">
    <property type="entry name" value="TolC-like"/>
</dbReference>